<comment type="caution">
    <text evidence="10">The sequence shown here is derived from an EMBL/GenBank/DDBJ whole genome shotgun (WGS) entry which is preliminary data.</text>
</comment>
<evidence type="ECO:0000256" key="2">
    <source>
        <dbReference type="ARBA" id="ARBA00009008"/>
    </source>
</evidence>
<reference evidence="10 11" key="1">
    <citation type="journal article" date="2019" name="Int. J. Syst. Evol. Microbiol.">
        <title>The Global Catalogue of Microorganisms (GCM) 10K type strain sequencing project: providing services to taxonomists for standard genome sequencing and annotation.</title>
        <authorList>
            <consortium name="The Broad Institute Genomics Platform"/>
            <consortium name="The Broad Institute Genome Sequencing Center for Infectious Disease"/>
            <person name="Wu L."/>
            <person name="Ma J."/>
        </authorList>
    </citation>
    <scope>NUCLEOTIDE SEQUENCE [LARGE SCALE GENOMIC DNA]</scope>
    <source>
        <strain evidence="10 11">JCM 16009</strain>
    </source>
</reference>
<feature type="compositionally biased region" description="Low complexity" evidence="9">
    <location>
        <begin position="251"/>
        <end position="271"/>
    </location>
</feature>
<comment type="subcellular location">
    <subcellularLocation>
        <location evidence="1">Cytoplasm</location>
    </subcellularLocation>
</comment>
<evidence type="ECO:0000256" key="1">
    <source>
        <dbReference type="ARBA" id="ARBA00004496"/>
    </source>
</evidence>
<dbReference type="Proteomes" id="UP001500449">
    <property type="component" value="Unassembled WGS sequence"/>
</dbReference>
<dbReference type="PANTHER" id="PTHR35794">
    <property type="entry name" value="CELL DIVISION PROTEIN DIVIVA"/>
    <property type="match status" value="1"/>
</dbReference>
<dbReference type="RefSeq" id="WP_344421751.1">
    <property type="nucleotide sequence ID" value="NZ_BAAAQK010000018.1"/>
</dbReference>
<accession>A0ABN2NDV0</accession>
<feature type="compositionally biased region" description="Basic and acidic residues" evidence="9">
    <location>
        <begin position="48"/>
        <end position="65"/>
    </location>
</feature>
<feature type="compositionally biased region" description="Basic and acidic residues" evidence="9">
    <location>
        <begin position="159"/>
        <end position="205"/>
    </location>
</feature>
<name>A0ABN2NDV0_9PSEU</name>
<evidence type="ECO:0000313" key="11">
    <source>
        <dbReference type="Proteomes" id="UP001500449"/>
    </source>
</evidence>
<evidence type="ECO:0000256" key="4">
    <source>
        <dbReference type="ARBA" id="ARBA00022490"/>
    </source>
</evidence>
<feature type="region of interest" description="Disordered" evidence="9">
    <location>
        <begin position="43"/>
        <end position="77"/>
    </location>
</feature>
<evidence type="ECO:0000313" key="10">
    <source>
        <dbReference type="EMBL" id="GAA1863736.1"/>
    </source>
</evidence>
<dbReference type="InterPro" id="IPR019933">
    <property type="entry name" value="DivIVA_domain"/>
</dbReference>
<keyword evidence="4" id="KW-0963">Cytoplasm</keyword>
<sequence length="277" mass="30191">MSDTSVPPFPTAMRGYERQQVDAFLADQARELDRLRAEATELTQRLRQANEHAEATERENRDLRNRPPQAAAAEEGFGFRAEKLLRLAEQEAGEVRDNANRESAAILEKARTEAEQHRHEVEQKLIARGSLLEQQAAQRTAELAEREQQITDQLGAAREQADQVHEAAARAADRLRQESEAAAEQTRERAERAARNVQERAEQEVARLGGIQTDVRAELARLAEVLSAELTGERGAGVPTQRDQAVGSGRASGPTSARPAAPSAGTAGSSAKAPVKA</sequence>
<proteinExistence type="inferred from homology"/>
<keyword evidence="7" id="KW-0131">Cell cycle</keyword>
<comment type="similarity">
    <text evidence="2">Belongs to the DivIVA family.</text>
</comment>
<gene>
    <name evidence="10" type="ORF">GCM10009836_50100</name>
</gene>
<dbReference type="Gene3D" id="6.10.250.660">
    <property type="match status" value="1"/>
</dbReference>
<evidence type="ECO:0000256" key="5">
    <source>
        <dbReference type="ARBA" id="ARBA00022618"/>
    </source>
</evidence>
<dbReference type="InterPro" id="IPR007793">
    <property type="entry name" value="DivIVA_fam"/>
</dbReference>
<evidence type="ECO:0000256" key="8">
    <source>
        <dbReference type="ARBA" id="ARBA00031737"/>
    </source>
</evidence>
<keyword evidence="11" id="KW-1185">Reference proteome</keyword>
<dbReference type="EMBL" id="BAAAQK010000018">
    <property type="protein sequence ID" value="GAA1863736.1"/>
    <property type="molecule type" value="Genomic_DNA"/>
</dbReference>
<evidence type="ECO:0000256" key="3">
    <source>
        <dbReference type="ARBA" id="ARBA00018787"/>
    </source>
</evidence>
<dbReference type="PANTHER" id="PTHR35794:SF2">
    <property type="entry name" value="CELL DIVISION PROTEIN DIVIVA"/>
    <property type="match status" value="1"/>
</dbReference>
<feature type="region of interest" description="Disordered" evidence="9">
    <location>
        <begin position="153"/>
        <end position="208"/>
    </location>
</feature>
<dbReference type="NCBIfam" id="TIGR03544">
    <property type="entry name" value="DivI1A_domain"/>
    <property type="match status" value="1"/>
</dbReference>
<feature type="region of interest" description="Disordered" evidence="9">
    <location>
        <begin position="228"/>
        <end position="277"/>
    </location>
</feature>
<evidence type="ECO:0000256" key="9">
    <source>
        <dbReference type="SAM" id="MobiDB-lite"/>
    </source>
</evidence>
<evidence type="ECO:0000256" key="6">
    <source>
        <dbReference type="ARBA" id="ARBA00023054"/>
    </source>
</evidence>
<protein>
    <recommendedName>
        <fullName evidence="3">Cell wall synthesis protein Wag31</fullName>
    </recommendedName>
    <alternativeName>
        <fullName evidence="8">Antigen 84</fullName>
    </alternativeName>
</protein>
<dbReference type="Pfam" id="PF05103">
    <property type="entry name" value="DivIVA"/>
    <property type="match status" value="1"/>
</dbReference>
<keyword evidence="6" id="KW-0175">Coiled coil</keyword>
<keyword evidence="5" id="KW-0132">Cell division</keyword>
<evidence type="ECO:0000256" key="7">
    <source>
        <dbReference type="ARBA" id="ARBA00023306"/>
    </source>
</evidence>
<organism evidence="10 11">
    <name type="scientific">Pseudonocardia ailaonensis</name>
    <dbReference type="NCBI Taxonomy" id="367279"/>
    <lineage>
        <taxon>Bacteria</taxon>
        <taxon>Bacillati</taxon>
        <taxon>Actinomycetota</taxon>
        <taxon>Actinomycetes</taxon>
        <taxon>Pseudonocardiales</taxon>
        <taxon>Pseudonocardiaceae</taxon>
        <taxon>Pseudonocardia</taxon>
    </lineage>
</organism>